<accession>A0A7J7L519</accession>
<dbReference type="AlphaFoldDB" id="A0A7J7L519"/>
<evidence type="ECO:0000313" key="6">
    <source>
        <dbReference type="Proteomes" id="UP000541444"/>
    </source>
</evidence>
<dbReference type="Proteomes" id="UP000541444">
    <property type="component" value="Unassembled WGS sequence"/>
</dbReference>
<dbReference type="InterPro" id="IPR050325">
    <property type="entry name" value="Prot/Nucl_acid_deglycase"/>
</dbReference>
<proteinExistence type="inferred from homology"/>
<dbReference type="Pfam" id="PF01965">
    <property type="entry name" value="DJ-1_PfpI"/>
    <property type="match status" value="1"/>
</dbReference>
<evidence type="ECO:0000313" key="5">
    <source>
        <dbReference type="EMBL" id="KAF6137725.1"/>
    </source>
</evidence>
<keyword evidence="3" id="KW-0732">Signal</keyword>
<keyword evidence="2" id="KW-0677">Repeat</keyword>
<dbReference type="Gene3D" id="3.40.50.880">
    <property type="match status" value="1"/>
</dbReference>
<dbReference type="EMBL" id="JACGCM010002627">
    <property type="protein sequence ID" value="KAF6137725.1"/>
    <property type="molecule type" value="Genomic_DNA"/>
</dbReference>
<feature type="domain" description="DJ-1/PfpI" evidence="4">
    <location>
        <begin position="86"/>
        <end position="250"/>
    </location>
</feature>
<name>A0A7J7L519_9MAGN</name>
<dbReference type="SUPFAM" id="SSF52317">
    <property type="entry name" value="Class I glutamine amidotransferase-like"/>
    <property type="match status" value="1"/>
</dbReference>
<dbReference type="PANTHER" id="PTHR48094">
    <property type="entry name" value="PROTEIN/NUCLEIC ACID DEGLYCASE DJ-1-RELATED"/>
    <property type="match status" value="1"/>
</dbReference>
<dbReference type="NCBIfam" id="TIGR01383">
    <property type="entry name" value="not_thiJ"/>
    <property type="match status" value="1"/>
</dbReference>
<evidence type="ECO:0000256" key="2">
    <source>
        <dbReference type="ARBA" id="ARBA00022737"/>
    </source>
</evidence>
<dbReference type="InterPro" id="IPR002818">
    <property type="entry name" value="DJ-1/PfpI"/>
</dbReference>
<feature type="chain" id="PRO_5029515091" description="DJ-1/PfpI domain-containing protein" evidence="3">
    <location>
        <begin position="20"/>
        <end position="299"/>
    </location>
</feature>
<dbReference type="OrthoDB" id="543156at2759"/>
<sequence length="299" mass="32987">MLNHIYTALLWLKLWPCFLQQTREMALRHSIPLFLSLKPSLPPTQRRTISQSSSFSVSAMASALKKVLSLSPYNNTFRSSNCRSLKQVLVPIANGTEPMEAVIIVDVLRRAGAEVTVASVEKDLRADASWGLKLIADTLIADCTQTTFDLISLPGGMPGASTLRDCELLENLVKKHAADGRIYAAVCAAPAVTLGPWGLLKGLKATCHPSVMDKLSLFSTAVEARFYHDGQSVTSRGPGTTMEFSLALVERLYGIDKVIEIAGPMVCRFCFMHYSLVNQMFLYCMRGFTRQEVFGIWCV</sequence>
<feature type="signal peptide" evidence="3">
    <location>
        <begin position="1"/>
        <end position="19"/>
    </location>
</feature>
<comment type="similarity">
    <text evidence="1">Belongs to the peptidase C56 family.</text>
</comment>
<reference evidence="5 6" key="1">
    <citation type="journal article" date="2020" name="IScience">
        <title>Genome Sequencing of the Endangered Kingdonia uniflora (Circaeasteraceae, Ranunculales) Reveals Potential Mechanisms of Evolutionary Specialization.</title>
        <authorList>
            <person name="Sun Y."/>
            <person name="Deng T."/>
            <person name="Zhang A."/>
            <person name="Moore M.J."/>
            <person name="Landis J.B."/>
            <person name="Lin N."/>
            <person name="Zhang H."/>
            <person name="Zhang X."/>
            <person name="Huang J."/>
            <person name="Zhang X."/>
            <person name="Sun H."/>
            <person name="Wang H."/>
        </authorList>
    </citation>
    <scope>NUCLEOTIDE SEQUENCE [LARGE SCALE GENOMIC DNA]</scope>
    <source>
        <strain evidence="5">TB1705</strain>
        <tissue evidence="5">Leaf</tissue>
    </source>
</reference>
<keyword evidence="6" id="KW-1185">Reference proteome</keyword>
<dbReference type="CDD" id="cd03135">
    <property type="entry name" value="GATase1_DJ-1"/>
    <property type="match status" value="1"/>
</dbReference>
<dbReference type="FunFam" id="3.40.50.880:FF:000015">
    <property type="entry name" value="Protein DJ-1 homolog C"/>
    <property type="match status" value="1"/>
</dbReference>
<dbReference type="GO" id="GO:1903189">
    <property type="term" value="P:glyoxal metabolic process"/>
    <property type="evidence" value="ECO:0007669"/>
    <property type="project" value="TreeGrafter"/>
</dbReference>
<dbReference type="PANTHER" id="PTHR48094:SF12">
    <property type="entry name" value="PARKINSON DISEASE PROTEIN 7 HOMOLOG"/>
    <property type="match status" value="1"/>
</dbReference>
<evidence type="ECO:0000256" key="1">
    <source>
        <dbReference type="ARBA" id="ARBA00008542"/>
    </source>
</evidence>
<comment type="caution">
    <text evidence="5">The sequence shown here is derived from an EMBL/GenBank/DDBJ whole genome shotgun (WGS) entry which is preliminary data.</text>
</comment>
<organism evidence="5 6">
    <name type="scientific">Kingdonia uniflora</name>
    <dbReference type="NCBI Taxonomy" id="39325"/>
    <lineage>
        <taxon>Eukaryota</taxon>
        <taxon>Viridiplantae</taxon>
        <taxon>Streptophyta</taxon>
        <taxon>Embryophyta</taxon>
        <taxon>Tracheophyta</taxon>
        <taxon>Spermatophyta</taxon>
        <taxon>Magnoliopsida</taxon>
        <taxon>Ranunculales</taxon>
        <taxon>Circaeasteraceae</taxon>
        <taxon>Kingdonia</taxon>
    </lineage>
</organism>
<dbReference type="InterPro" id="IPR029062">
    <property type="entry name" value="Class_I_gatase-like"/>
</dbReference>
<gene>
    <name evidence="5" type="ORF">GIB67_007198</name>
</gene>
<evidence type="ECO:0000256" key="3">
    <source>
        <dbReference type="SAM" id="SignalP"/>
    </source>
</evidence>
<evidence type="ECO:0000259" key="4">
    <source>
        <dbReference type="Pfam" id="PF01965"/>
    </source>
</evidence>
<dbReference type="GO" id="GO:0005737">
    <property type="term" value="C:cytoplasm"/>
    <property type="evidence" value="ECO:0007669"/>
    <property type="project" value="TreeGrafter"/>
</dbReference>
<dbReference type="InterPro" id="IPR006287">
    <property type="entry name" value="DJ-1"/>
</dbReference>
<protein>
    <recommendedName>
        <fullName evidence="4">DJ-1/PfpI domain-containing protein</fullName>
    </recommendedName>
</protein>